<organism evidence="2 3">
    <name type="scientific">Heligmosomoides polygyrus</name>
    <name type="common">Parasitic roundworm</name>
    <dbReference type="NCBI Taxonomy" id="6339"/>
    <lineage>
        <taxon>Eukaryota</taxon>
        <taxon>Metazoa</taxon>
        <taxon>Ecdysozoa</taxon>
        <taxon>Nematoda</taxon>
        <taxon>Chromadorea</taxon>
        <taxon>Rhabditida</taxon>
        <taxon>Rhabditina</taxon>
        <taxon>Rhabditomorpha</taxon>
        <taxon>Strongyloidea</taxon>
        <taxon>Heligmosomidae</taxon>
        <taxon>Heligmosomoides</taxon>
    </lineage>
</organism>
<dbReference type="EMBL" id="UZAH01038776">
    <property type="protein sequence ID" value="VDP54481.1"/>
    <property type="molecule type" value="Genomic_DNA"/>
</dbReference>
<accession>A0A3P8ED82</accession>
<evidence type="ECO:0000313" key="1">
    <source>
        <dbReference type="EMBL" id="VDP54481.1"/>
    </source>
</evidence>
<name>A0A183GT71_HELPZ</name>
<reference evidence="3" key="2">
    <citation type="submission" date="2019-09" db="UniProtKB">
        <authorList>
            <consortium name="WormBaseParasite"/>
        </authorList>
    </citation>
    <scope>IDENTIFICATION</scope>
</reference>
<keyword evidence="2" id="KW-1185">Reference proteome</keyword>
<evidence type="ECO:0000313" key="2">
    <source>
        <dbReference type="Proteomes" id="UP000050761"/>
    </source>
</evidence>
<dbReference type="Proteomes" id="UP000050761">
    <property type="component" value="Unassembled WGS sequence"/>
</dbReference>
<dbReference type="AlphaFoldDB" id="A0A183GT71"/>
<dbReference type="WBParaSite" id="HPBE_0002589101-mRNA-1">
    <property type="protein sequence ID" value="HPBE_0002589101-mRNA-1"/>
    <property type="gene ID" value="HPBE_0002589101"/>
</dbReference>
<gene>
    <name evidence="1" type="ORF">HPBE_LOCUS25890</name>
</gene>
<protein>
    <submittedName>
        <fullName evidence="3">HSCB_C domain-containing protein</fullName>
    </submittedName>
</protein>
<accession>A0A183GT71</accession>
<reference evidence="1 2" key="1">
    <citation type="submission" date="2018-11" db="EMBL/GenBank/DDBJ databases">
        <authorList>
            <consortium name="Pathogen Informatics"/>
        </authorList>
    </citation>
    <scope>NUCLEOTIDE SEQUENCE [LARGE SCALE GENOMIC DNA]</scope>
</reference>
<sequence length="73" mass="8593">MQSRAGELTNETMVVDIEEIEGTTLEERLIAMRRVLCVLENHVEENYEKFKRTSKSFKIRLAALERYCRDVLS</sequence>
<evidence type="ECO:0000313" key="3">
    <source>
        <dbReference type="WBParaSite" id="HPBE_0002589101-mRNA-1"/>
    </source>
</evidence>
<proteinExistence type="predicted"/>
<dbReference type="OrthoDB" id="10390012at2759"/>